<dbReference type="Pfam" id="PF13814">
    <property type="entry name" value="Replic_Relax"/>
    <property type="match status" value="1"/>
</dbReference>
<reference evidence="1 2" key="1">
    <citation type="journal article" date="2014" name="Appl. Microbiol. Biotechnol.">
        <title>Transformable facultative thermophile Geobacillus stearothermophilus NUB3621 as a host strain for metabolic engineering.</title>
        <authorList>
            <person name="Blanchard K."/>
            <person name="Robic S."/>
            <person name="Matsumura I."/>
        </authorList>
    </citation>
    <scope>NUCLEOTIDE SEQUENCE [LARGE SCALE GENOMIC DNA]</scope>
    <source>
        <strain evidence="1 2">NUB3621</strain>
    </source>
</reference>
<gene>
    <name evidence="1" type="ORF">H839_15823</name>
</gene>
<proteinExistence type="predicted"/>
<organism evidence="1 2">
    <name type="scientific">Parageobacillus genomosp. 1</name>
    <dbReference type="NCBI Taxonomy" id="1295642"/>
    <lineage>
        <taxon>Bacteria</taxon>
        <taxon>Bacillati</taxon>
        <taxon>Bacillota</taxon>
        <taxon>Bacilli</taxon>
        <taxon>Bacillales</taxon>
        <taxon>Anoxybacillaceae</taxon>
        <taxon>Parageobacillus</taxon>
    </lineage>
</organism>
<dbReference type="AlphaFoldDB" id="A0ABC9VA79"/>
<evidence type="ECO:0000313" key="1">
    <source>
        <dbReference type="EMBL" id="EZP74983.1"/>
    </source>
</evidence>
<dbReference type="Proteomes" id="UP000023566">
    <property type="component" value="Chromosome"/>
</dbReference>
<evidence type="ECO:0000313" key="2">
    <source>
        <dbReference type="Proteomes" id="UP000023566"/>
    </source>
</evidence>
<keyword evidence="2" id="KW-1185">Reference proteome</keyword>
<name>A0ABC9VA79_9BACL</name>
<comment type="caution">
    <text evidence="1">The sequence shown here is derived from an EMBL/GenBank/DDBJ whole genome shotgun (WGS) entry which is preliminary data.</text>
</comment>
<accession>A0ABC9VA79</accession>
<dbReference type="RefSeq" id="WP_260676087.1">
    <property type="nucleotide sequence ID" value="NZ_CM002692.1"/>
</dbReference>
<dbReference type="EMBL" id="AOTZ01000009">
    <property type="protein sequence ID" value="EZP74983.1"/>
    <property type="molecule type" value="Genomic_DNA"/>
</dbReference>
<protein>
    <submittedName>
        <fullName evidence="1">Phage protein</fullName>
    </submittedName>
</protein>
<dbReference type="InterPro" id="IPR025855">
    <property type="entry name" value="Replic_Relax"/>
</dbReference>
<sequence length="202" mass="24052">MPKLESLTERQIKILYALNNLQALSRSQLQHMFSLGSKRNANRVLQGIREYTNTKRIGEDVYYLNKRGAELIGGEATVRGNSPLEHIVMRNDIYIFYHYPQDWKPEAKTRWIEGGKEYSIVSDARFTYHEQMYFLEVDITQKMAENKRKVEKYAYLFRFIQRQQTGEPILLWYTVSDVKKRQLEAWCKEYGVQCEVLCKQDF</sequence>